<evidence type="ECO:0000313" key="6">
    <source>
        <dbReference type="EMBL" id="AVH60515.1"/>
    </source>
</evidence>
<keyword evidence="7" id="KW-1185">Reference proteome</keyword>
<keyword evidence="3" id="KW-0408">Iron</keyword>
<dbReference type="PROSITE" id="PS51296">
    <property type="entry name" value="RIESKE"/>
    <property type="match status" value="1"/>
</dbReference>
<accession>A0ABM6T0P0</accession>
<reference evidence="6 7" key="1">
    <citation type="submission" date="2018-02" db="EMBL/GenBank/DDBJ databases">
        <title>Complete genome sequence of Streptomyces dengpaensis, the producer of angucyclines.</title>
        <authorList>
            <person name="Yumei L."/>
        </authorList>
    </citation>
    <scope>NUCLEOTIDE SEQUENCE [LARGE SCALE GENOMIC DNA]</scope>
    <source>
        <strain evidence="6 7">XZHG99</strain>
    </source>
</reference>
<organism evidence="6 7">
    <name type="scientific">Streptomyces dengpaensis</name>
    <dbReference type="NCBI Taxonomy" id="2049881"/>
    <lineage>
        <taxon>Bacteria</taxon>
        <taxon>Bacillati</taxon>
        <taxon>Actinomycetota</taxon>
        <taxon>Actinomycetes</taxon>
        <taxon>Kitasatosporales</taxon>
        <taxon>Streptomycetaceae</taxon>
        <taxon>Streptomyces</taxon>
    </lineage>
</organism>
<dbReference type="Pfam" id="PF00355">
    <property type="entry name" value="Rieske"/>
    <property type="match status" value="1"/>
</dbReference>
<keyword evidence="4" id="KW-0411">Iron-sulfur</keyword>
<name>A0ABM6T0P0_9ACTN</name>
<keyword evidence="1" id="KW-0001">2Fe-2S</keyword>
<evidence type="ECO:0000313" key="7">
    <source>
        <dbReference type="Proteomes" id="UP000238413"/>
    </source>
</evidence>
<dbReference type="InterPro" id="IPR036922">
    <property type="entry name" value="Rieske_2Fe-2S_sf"/>
</dbReference>
<dbReference type="SUPFAM" id="SSF50022">
    <property type="entry name" value="ISP domain"/>
    <property type="match status" value="1"/>
</dbReference>
<evidence type="ECO:0000256" key="2">
    <source>
        <dbReference type="ARBA" id="ARBA00022723"/>
    </source>
</evidence>
<keyword evidence="2" id="KW-0479">Metal-binding</keyword>
<dbReference type="PANTHER" id="PTHR21496">
    <property type="entry name" value="FERREDOXIN-RELATED"/>
    <property type="match status" value="1"/>
</dbReference>
<proteinExistence type="predicted"/>
<sequence length="116" mass="12040">MTDSRYIPACELAALPEGTPVRVDIEGVAICLVNTGGEVFAIGDTCTHVQASLSEGDVEDCLIECPWRGARFDLRTGEGTKPASGPVPVYPVTVADGAVLVSLTAAQPRPSARGID</sequence>
<dbReference type="RefSeq" id="WP_099502199.1">
    <property type="nucleotide sequence ID" value="NZ_CP026652.1"/>
</dbReference>
<dbReference type="CDD" id="cd03528">
    <property type="entry name" value="Rieske_RO_ferredoxin"/>
    <property type="match status" value="1"/>
</dbReference>
<protein>
    <submittedName>
        <fullName evidence="6">Non-heme iron oxygenase ferredoxin subunit</fullName>
    </submittedName>
</protein>
<evidence type="ECO:0000256" key="3">
    <source>
        <dbReference type="ARBA" id="ARBA00023004"/>
    </source>
</evidence>
<dbReference type="InterPro" id="IPR017941">
    <property type="entry name" value="Rieske_2Fe-2S"/>
</dbReference>
<dbReference type="EMBL" id="CP026652">
    <property type="protein sequence ID" value="AVH60515.1"/>
    <property type="molecule type" value="Genomic_DNA"/>
</dbReference>
<evidence type="ECO:0000256" key="1">
    <source>
        <dbReference type="ARBA" id="ARBA00022714"/>
    </source>
</evidence>
<evidence type="ECO:0000256" key="4">
    <source>
        <dbReference type="ARBA" id="ARBA00023014"/>
    </source>
</evidence>
<feature type="domain" description="Rieske" evidence="5">
    <location>
        <begin position="7"/>
        <end position="101"/>
    </location>
</feature>
<evidence type="ECO:0000259" key="5">
    <source>
        <dbReference type="PROSITE" id="PS51296"/>
    </source>
</evidence>
<dbReference type="Gene3D" id="2.102.10.10">
    <property type="entry name" value="Rieske [2Fe-2S] iron-sulphur domain"/>
    <property type="match status" value="1"/>
</dbReference>
<dbReference type="Proteomes" id="UP000238413">
    <property type="component" value="Chromosome"/>
</dbReference>
<gene>
    <name evidence="6" type="ORF">C4B68_37370</name>
</gene>
<dbReference type="PANTHER" id="PTHR21496:SF23">
    <property type="entry name" value="3-PHENYLPROPIONATE_CINNAMIC ACID DIOXYGENASE FERREDOXIN SUBUNIT"/>
    <property type="match status" value="1"/>
</dbReference>